<dbReference type="PANTHER" id="PTHR33885:SF4">
    <property type="entry name" value="LMO2487 PROTEIN"/>
    <property type="match status" value="1"/>
</dbReference>
<dbReference type="InterPro" id="IPR016599">
    <property type="entry name" value="UCP012569"/>
</dbReference>
<comment type="caution">
    <text evidence="4">The sequence shown here is derived from an EMBL/GenBank/DDBJ whole genome shotgun (WGS) entry which is preliminary data.</text>
</comment>
<dbReference type="InterPro" id="IPR025164">
    <property type="entry name" value="Toastrack_DUF4097"/>
</dbReference>
<keyword evidence="1" id="KW-0175">Coiled coil</keyword>
<dbReference type="InterPro" id="IPR053959">
    <property type="entry name" value="YvlB/LiaX_N"/>
</dbReference>
<dbReference type="Gene3D" id="2.160.20.120">
    <property type="match status" value="1"/>
</dbReference>
<evidence type="ECO:0000313" key="5">
    <source>
        <dbReference type="Proteomes" id="UP000623967"/>
    </source>
</evidence>
<dbReference type="InterPro" id="IPR052027">
    <property type="entry name" value="PspC"/>
</dbReference>
<reference evidence="4 5" key="1">
    <citation type="submission" date="2021-01" db="EMBL/GenBank/DDBJ databases">
        <title>Genome public.</title>
        <authorList>
            <person name="Liu C."/>
            <person name="Sun Q."/>
        </authorList>
    </citation>
    <scope>NUCLEOTIDE SEQUENCE [LARGE SCALE GENOMIC DNA]</scope>
    <source>
        <strain evidence="4 5">YIM B02564</strain>
    </source>
</reference>
<evidence type="ECO:0000259" key="2">
    <source>
        <dbReference type="Pfam" id="PF13349"/>
    </source>
</evidence>
<sequence>MKEERKRILQLVEAGKLTVDEALTLIEELDKAEQTAEQKKEQMVNELSTMVQFEEAKKEDPFQTKYQSTKDKILEFVDSALKKIKEFDFDLNFGQSVDLSHIFHHGDVTLNDIDIDVANGSVKIATWDQPDVRIECQAKVYRVENQDEARKNFLRDVIFAVEGQKLKFITQQKWMKVEAVIFVPKAQMNRVRIRLFNGSITGSDLNVDDLRTKTANGKIELDRIQGKRGEMETANGRIHVLASQIDELEAETINGAIKLEGDYKKSEAQSFNGNIHYELRGNRCEWIHAKTTSGAVDLFVPENLPLNGELKTNLGGFNLKLVGVQILEEKSEMIQKLLRFQSVDHPDQMLKIYAETKTGSISLQKATV</sequence>
<feature type="domain" description="DUF4097" evidence="2">
    <location>
        <begin position="111"/>
        <end position="325"/>
    </location>
</feature>
<feature type="domain" description="YvlB/LiaX N-terminal" evidence="3">
    <location>
        <begin position="3"/>
        <end position="33"/>
    </location>
</feature>
<keyword evidence="5" id="KW-1185">Reference proteome</keyword>
<accession>A0ABS1TW91</accession>
<evidence type="ECO:0000256" key="1">
    <source>
        <dbReference type="SAM" id="Coils"/>
    </source>
</evidence>
<evidence type="ECO:0000259" key="3">
    <source>
        <dbReference type="Pfam" id="PF22746"/>
    </source>
</evidence>
<organism evidence="4 5">
    <name type="scientific">Neobacillus paridis</name>
    <dbReference type="NCBI Taxonomy" id="2803862"/>
    <lineage>
        <taxon>Bacteria</taxon>
        <taxon>Bacillati</taxon>
        <taxon>Bacillota</taxon>
        <taxon>Bacilli</taxon>
        <taxon>Bacillales</taxon>
        <taxon>Bacillaceae</taxon>
        <taxon>Neobacillus</taxon>
    </lineage>
</organism>
<dbReference type="EMBL" id="JAESWB010000371">
    <property type="protein sequence ID" value="MBL4955004.1"/>
    <property type="molecule type" value="Genomic_DNA"/>
</dbReference>
<dbReference type="PIRSF" id="PIRSF012569">
    <property type="entry name" value="UCP012569"/>
    <property type="match status" value="1"/>
</dbReference>
<protein>
    <submittedName>
        <fullName evidence="4">DUF4097 domain-containing protein</fullName>
    </submittedName>
</protein>
<gene>
    <name evidence="4" type="ORF">JK635_22870</name>
</gene>
<evidence type="ECO:0000313" key="4">
    <source>
        <dbReference type="EMBL" id="MBL4955004.1"/>
    </source>
</evidence>
<dbReference type="Pfam" id="PF22746">
    <property type="entry name" value="SHOCT-like_DUF2089-C"/>
    <property type="match status" value="1"/>
</dbReference>
<dbReference type="PANTHER" id="PTHR33885">
    <property type="entry name" value="PHAGE SHOCK PROTEIN C"/>
    <property type="match status" value="1"/>
</dbReference>
<feature type="coiled-coil region" evidence="1">
    <location>
        <begin position="19"/>
        <end position="49"/>
    </location>
</feature>
<proteinExistence type="predicted"/>
<dbReference type="Pfam" id="PF13349">
    <property type="entry name" value="DUF4097"/>
    <property type="match status" value="1"/>
</dbReference>
<name>A0ABS1TW91_9BACI</name>
<dbReference type="Proteomes" id="UP000623967">
    <property type="component" value="Unassembled WGS sequence"/>
</dbReference>